<reference evidence="2 3" key="1">
    <citation type="submission" date="2016-12" db="EMBL/GenBank/DDBJ databases">
        <title>Genomic comparison of strains in the 'Actinomyces naeslundii' group.</title>
        <authorList>
            <person name="Mughal S.R."/>
            <person name="Do T."/>
            <person name="Gilbert S.C."/>
            <person name="Witherden E.A."/>
            <person name="Didelot X."/>
            <person name="Beighton D."/>
        </authorList>
    </citation>
    <scope>NUCLEOTIDE SEQUENCE [LARGE SCALE GENOMIC DNA]</scope>
    <source>
        <strain evidence="2 3">MMRCO6-1</strain>
    </source>
</reference>
<accession>A0A1Q8W368</accession>
<evidence type="ECO:0000313" key="2">
    <source>
        <dbReference type="EMBL" id="OLO55994.1"/>
    </source>
</evidence>
<dbReference type="Proteomes" id="UP000185772">
    <property type="component" value="Unassembled WGS sequence"/>
</dbReference>
<feature type="region of interest" description="Disordered" evidence="1">
    <location>
        <begin position="1"/>
        <end position="72"/>
    </location>
</feature>
<comment type="caution">
    <text evidence="2">The sequence shown here is derived from an EMBL/GenBank/DDBJ whole genome shotgun (WGS) entry which is preliminary data.</text>
</comment>
<dbReference type="AlphaFoldDB" id="A0A1Q8W368"/>
<sequence>MPALTKTITTDDGEDLTLERVTDDPAEITTLRASGWEQVSDDTDDEAGSGSKPTPPAPPVPAAPAKALTKLS</sequence>
<feature type="compositionally biased region" description="Polar residues" evidence="1">
    <location>
        <begin position="1"/>
        <end position="10"/>
    </location>
</feature>
<feature type="compositionally biased region" description="Pro residues" evidence="1">
    <location>
        <begin position="53"/>
        <end position="62"/>
    </location>
</feature>
<proteinExistence type="predicted"/>
<name>A0A1Q8W368_9ACTO</name>
<dbReference type="EMBL" id="MSKM01000001">
    <property type="protein sequence ID" value="OLO55994.1"/>
    <property type="molecule type" value="Genomic_DNA"/>
</dbReference>
<protein>
    <submittedName>
        <fullName evidence="2">Uncharacterized protein</fullName>
    </submittedName>
</protein>
<gene>
    <name evidence="2" type="ORF">BKH27_00345</name>
</gene>
<feature type="compositionally biased region" description="Low complexity" evidence="1">
    <location>
        <begin position="63"/>
        <end position="72"/>
    </location>
</feature>
<evidence type="ECO:0000256" key="1">
    <source>
        <dbReference type="SAM" id="MobiDB-lite"/>
    </source>
</evidence>
<dbReference type="RefSeq" id="WP_070659881.1">
    <property type="nucleotide sequence ID" value="NZ_MSKM01000001.1"/>
</dbReference>
<evidence type="ECO:0000313" key="3">
    <source>
        <dbReference type="Proteomes" id="UP000185772"/>
    </source>
</evidence>
<organism evidence="2 3">
    <name type="scientific">Actinomyces oris</name>
    <dbReference type="NCBI Taxonomy" id="544580"/>
    <lineage>
        <taxon>Bacteria</taxon>
        <taxon>Bacillati</taxon>
        <taxon>Actinomycetota</taxon>
        <taxon>Actinomycetes</taxon>
        <taxon>Actinomycetales</taxon>
        <taxon>Actinomycetaceae</taxon>
        <taxon>Actinomyces</taxon>
    </lineage>
</organism>